<dbReference type="EMBL" id="JH658706">
    <property type="protein sequence ID" value="EXK76538.1"/>
    <property type="molecule type" value="Genomic_DNA"/>
</dbReference>
<accession>X0BCI1</accession>
<sequence>MPHLRGVDLRQRPARKENASRLLALHAAERRSVVQASNPPASSVYAHVSHVSTRLRLGRLRLRQIAWLCSIGDRSAWKNASRPHLNRIRKSHHLELAPWSNRRYQELYLP</sequence>
<evidence type="ECO:0000313" key="1">
    <source>
        <dbReference type="EMBL" id="EXK76538.1"/>
    </source>
</evidence>
<name>X0BCI1_FUSOX</name>
<organism evidence="1 2">
    <name type="scientific">Fusarium oxysporum f. sp. raphani 54005</name>
    <dbReference type="NCBI Taxonomy" id="1089458"/>
    <lineage>
        <taxon>Eukaryota</taxon>
        <taxon>Fungi</taxon>
        <taxon>Dikarya</taxon>
        <taxon>Ascomycota</taxon>
        <taxon>Pezizomycotina</taxon>
        <taxon>Sordariomycetes</taxon>
        <taxon>Hypocreomycetidae</taxon>
        <taxon>Hypocreales</taxon>
        <taxon>Nectriaceae</taxon>
        <taxon>Fusarium</taxon>
        <taxon>Fusarium oxysporum species complex</taxon>
    </lineage>
</organism>
<keyword evidence="2" id="KW-1185">Reference proteome</keyword>
<dbReference type="AlphaFoldDB" id="X0BCI1"/>
<reference evidence="1 2" key="1">
    <citation type="submission" date="2011-11" db="EMBL/GenBank/DDBJ databases">
        <title>The Genome Sequence of Fusarium oxysporum PHW815.</title>
        <authorList>
            <consortium name="The Broad Institute Genome Sequencing Platform"/>
            <person name="Ma L.-J."/>
            <person name="Gale L.R."/>
            <person name="Schwartz D.C."/>
            <person name="Zhou S."/>
            <person name="Corby-Kistler H."/>
            <person name="Young S.K."/>
            <person name="Zeng Q."/>
            <person name="Gargeya S."/>
            <person name="Fitzgerald M."/>
            <person name="Haas B."/>
            <person name="Abouelleil A."/>
            <person name="Alvarado L."/>
            <person name="Arachchi H.M."/>
            <person name="Berlin A."/>
            <person name="Brown A."/>
            <person name="Chapman S.B."/>
            <person name="Chen Z."/>
            <person name="Dunbar C."/>
            <person name="Freedman E."/>
            <person name="Gearin G."/>
            <person name="Goldberg J."/>
            <person name="Griggs A."/>
            <person name="Gujja S."/>
            <person name="Heiman D."/>
            <person name="Howarth C."/>
            <person name="Larson L."/>
            <person name="Lui A."/>
            <person name="MacDonald P.J.P."/>
            <person name="Montmayeur A."/>
            <person name="Murphy C."/>
            <person name="Neiman D."/>
            <person name="Pearson M."/>
            <person name="Priest M."/>
            <person name="Roberts A."/>
            <person name="Saif S."/>
            <person name="Shea T."/>
            <person name="Shenoy N."/>
            <person name="Sisk P."/>
            <person name="Stolte C."/>
            <person name="Sykes S."/>
            <person name="Wortman J."/>
            <person name="Nusbaum C."/>
            <person name="Birren B."/>
        </authorList>
    </citation>
    <scope>NUCLEOTIDE SEQUENCE [LARGE SCALE GENOMIC DNA]</scope>
    <source>
        <strain evidence="1 2">54005</strain>
    </source>
</reference>
<evidence type="ECO:0000313" key="2">
    <source>
        <dbReference type="Proteomes" id="UP000030663"/>
    </source>
</evidence>
<gene>
    <name evidence="1" type="ORF">FOQG_18723</name>
</gene>
<proteinExistence type="predicted"/>
<dbReference type="HOGENOM" id="CLU_2372908_0_0_1"/>
<protein>
    <submittedName>
        <fullName evidence="1">Uncharacterized protein</fullName>
    </submittedName>
</protein>
<dbReference type="Proteomes" id="UP000030663">
    <property type="component" value="Unassembled WGS sequence"/>
</dbReference>